<feature type="chain" id="PRO_5018254706" description="Secreted protein" evidence="1">
    <location>
        <begin position="19"/>
        <end position="83"/>
    </location>
</feature>
<evidence type="ECO:0000313" key="2">
    <source>
        <dbReference type="EMBL" id="RPA75628.1"/>
    </source>
</evidence>
<accession>A0A3N4HSY9</accession>
<keyword evidence="1" id="KW-0732">Signal</keyword>
<reference evidence="2 3" key="1">
    <citation type="journal article" date="2018" name="Nat. Ecol. Evol.">
        <title>Pezizomycetes genomes reveal the molecular basis of ectomycorrhizal truffle lifestyle.</title>
        <authorList>
            <person name="Murat C."/>
            <person name="Payen T."/>
            <person name="Noel B."/>
            <person name="Kuo A."/>
            <person name="Morin E."/>
            <person name="Chen J."/>
            <person name="Kohler A."/>
            <person name="Krizsan K."/>
            <person name="Balestrini R."/>
            <person name="Da Silva C."/>
            <person name="Montanini B."/>
            <person name="Hainaut M."/>
            <person name="Levati E."/>
            <person name="Barry K.W."/>
            <person name="Belfiori B."/>
            <person name="Cichocki N."/>
            <person name="Clum A."/>
            <person name="Dockter R.B."/>
            <person name="Fauchery L."/>
            <person name="Guy J."/>
            <person name="Iotti M."/>
            <person name="Le Tacon F."/>
            <person name="Lindquist E.A."/>
            <person name="Lipzen A."/>
            <person name="Malagnac F."/>
            <person name="Mello A."/>
            <person name="Molinier V."/>
            <person name="Miyauchi S."/>
            <person name="Poulain J."/>
            <person name="Riccioni C."/>
            <person name="Rubini A."/>
            <person name="Sitrit Y."/>
            <person name="Splivallo R."/>
            <person name="Traeger S."/>
            <person name="Wang M."/>
            <person name="Zifcakova L."/>
            <person name="Wipf D."/>
            <person name="Zambonelli A."/>
            <person name="Paolocci F."/>
            <person name="Nowrousian M."/>
            <person name="Ottonello S."/>
            <person name="Baldrian P."/>
            <person name="Spatafora J.W."/>
            <person name="Henrissat B."/>
            <person name="Nagy L.G."/>
            <person name="Aury J.M."/>
            <person name="Wincker P."/>
            <person name="Grigoriev I.V."/>
            <person name="Bonfante P."/>
            <person name="Martin F.M."/>
        </authorList>
    </citation>
    <scope>NUCLEOTIDE SEQUENCE [LARGE SCALE GENOMIC DNA]</scope>
    <source>
        <strain evidence="2 3">RN42</strain>
    </source>
</reference>
<evidence type="ECO:0000313" key="3">
    <source>
        <dbReference type="Proteomes" id="UP000275078"/>
    </source>
</evidence>
<evidence type="ECO:0008006" key="4">
    <source>
        <dbReference type="Google" id="ProtNLM"/>
    </source>
</evidence>
<evidence type="ECO:0000256" key="1">
    <source>
        <dbReference type="SAM" id="SignalP"/>
    </source>
</evidence>
<feature type="signal peptide" evidence="1">
    <location>
        <begin position="1"/>
        <end position="18"/>
    </location>
</feature>
<dbReference type="AlphaFoldDB" id="A0A3N4HSY9"/>
<protein>
    <recommendedName>
        <fullName evidence="4">Secreted protein</fullName>
    </recommendedName>
</protein>
<name>A0A3N4HSY9_ASCIM</name>
<dbReference type="EMBL" id="ML119760">
    <property type="protein sequence ID" value="RPA75628.1"/>
    <property type="molecule type" value="Genomic_DNA"/>
</dbReference>
<gene>
    <name evidence="2" type="ORF">BJ508DRAFT_17742</name>
</gene>
<proteinExistence type="predicted"/>
<organism evidence="2 3">
    <name type="scientific">Ascobolus immersus RN42</name>
    <dbReference type="NCBI Taxonomy" id="1160509"/>
    <lineage>
        <taxon>Eukaryota</taxon>
        <taxon>Fungi</taxon>
        <taxon>Dikarya</taxon>
        <taxon>Ascomycota</taxon>
        <taxon>Pezizomycotina</taxon>
        <taxon>Pezizomycetes</taxon>
        <taxon>Pezizales</taxon>
        <taxon>Ascobolaceae</taxon>
        <taxon>Ascobolus</taxon>
    </lineage>
</organism>
<keyword evidence="3" id="KW-1185">Reference proteome</keyword>
<dbReference type="Proteomes" id="UP000275078">
    <property type="component" value="Unassembled WGS sequence"/>
</dbReference>
<sequence length="83" mass="9026">MNCFSGMIVLFSFSAVDATARLSRVQCTAVWSRGEPIIRVRGCHVVGKTLARSHLSLLCTQQSGYCYNYGSVASATYGMRILG</sequence>